<gene>
    <name evidence="5" type="ORF">UFOVP1666_6</name>
    <name evidence="2" type="ORF">UFOVP867_159</name>
    <name evidence="3" type="ORF">UFOVP913_39</name>
    <name evidence="4" type="ORF">UFOVP993_92</name>
</gene>
<dbReference type="EMBL" id="LR796815">
    <property type="protein sequence ID" value="CAB4168123.1"/>
    <property type="molecule type" value="Genomic_DNA"/>
</dbReference>
<name>A0A6J5PY63_9CAUD</name>
<feature type="region of interest" description="Disordered" evidence="1">
    <location>
        <begin position="98"/>
        <end position="117"/>
    </location>
</feature>
<protein>
    <submittedName>
        <fullName evidence="4">Uncharacterized protein</fullName>
    </submittedName>
</protein>
<proteinExistence type="predicted"/>
<feature type="compositionally biased region" description="Basic and acidic residues" evidence="1">
    <location>
        <begin position="107"/>
        <end position="117"/>
    </location>
</feature>
<evidence type="ECO:0000313" key="5">
    <source>
        <dbReference type="EMBL" id="CAB4222942.1"/>
    </source>
</evidence>
<evidence type="ECO:0000313" key="2">
    <source>
        <dbReference type="EMBL" id="CAB4168123.1"/>
    </source>
</evidence>
<accession>A0A6J5PY63</accession>
<reference evidence="4" key="1">
    <citation type="submission" date="2020-05" db="EMBL/GenBank/DDBJ databases">
        <authorList>
            <person name="Chiriac C."/>
            <person name="Salcher M."/>
            <person name="Ghai R."/>
            <person name="Kavagutti S V."/>
        </authorList>
    </citation>
    <scope>NUCLEOTIDE SEQUENCE</scope>
</reference>
<evidence type="ECO:0000313" key="3">
    <source>
        <dbReference type="EMBL" id="CAB4170506.1"/>
    </source>
</evidence>
<dbReference type="EMBL" id="LR796944">
    <property type="protein sequence ID" value="CAB4176943.1"/>
    <property type="molecule type" value="Genomic_DNA"/>
</dbReference>
<evidence type="ECO:0000313" key="4">
    <source>
        <dbReference type="EMBL" id="CAB4176943.1"/>
    </source>
</evidence>
<dbReference type="EMBL" id="LR797534">
    <property type="protein sequence ID" value="CAB4222942.1"/>
    <property type="molecule type" value="Genomic_DNA"/>
</dbReference>
<sequence>MKIYINKYKDNWLSPYTIVEKLLFWKKDHDYLYDEPGPSIIQLLDPICRGLHKVRSFFNRKINYVKIDNWDTWSMDGTLSTIILPMLKQLQLDKHGAPFTDDSDVPEELKSTSAPKKENDWDTDDNYFLRWQWIINELIWTFTQIHPDSDWESQFHTGVTDVKHVPCKFDADGKVMAYEMVKGPNDTRKFDKEGYTKYSGRIDNGLRLFGKYYRGLWS</sequence>
<evidence type="ECO:0000256" key="1">
    <source>
        <dbReference type="SAM" id="MobiDB-lite"/>
    </source>
</evidence>
<organism evidence="4">
    <name type="scientific">uncultured Caudovirales phage</name>
    <dbReference type="NCBI Taxonomy" id="2100421"/>
    <lineage>
        <taxon>Viruses</taxon>
        <taxon>Duplodnaviria</taxon>
        <taxon>Heunggongvirae</taxon>
        <taxon>Uroviricota</taxon>
        <taxon>Caudoviricetes</taxon>
        <taxon>Peduoviridae</taxon>
        <taxon>Maltschvirus</taxon>
        <taxon>Maltschvirus maltsch</taxon>
    </lineage>
</organism>
<dbReference type="EMBL" id="LR796858">
    <property type="protein sequence ID" value="CAB4170506.1"/>
    <property type="molecule type" value="Genomic_DNA"/>
</dbReference>